<dbReference type="AlphaFoldDB" id="B6GEH3"/>
<name>B6GEH3_9ACTN</name>
<sequence length="152" mass="15859">MGHIESTSAKGVPCACGRSGHLESVASGTSIGRMFEERYGRVDESRPTVGRDVNDLCRPGDERAISVIHEAGFALGASLGSLANILDPEVIVLSGGVIHQGPDWRSETWKTSVAEGYASQALDPLLDTPILIGELEGAAPLIGAAEHLLASL</sequence>
<dbReference type="Gene3D" id="3.30.420.40">
    <property type="match status" value="1"/>
</dbReference>
<dbReference type="InterPro" id="IPR000600">
    <property type="entry name" value="ROK"/>
</dbReference>
<comment type="similarity">
    <text evidence="1">Belongs to the ROK (NagC/XylR) family.</text>
</comment>
<dbReference type="STRING" id="445975.COLSTE_02518"/>
<dbReference type="eggNOG" id="COG1940">
    <property type="taxonomic scope" value="Bacteria"/>
</dbReference>
<dbReference type="EMBL" id="ABXJ01000149">
    <property type="protein sequence ID" value="EEA89324.1"/>
    <property type="molecule type" value="Genomic_DNA"/>
</dbReference>
<organism evidence="2 3">
    <name type="scientific">Collinsella stercoris DSM 13279</name>
    <dbReference type="NCBI Taxonomy" id="445975"/>
    <lineage>
        <taxon>Bacteria</taxon>
        <taxon>Bacillati</taxon>
        <taxon>Actinomycetota</taxon>
        <taxon>Coriobacteriia</taxon>
        <taxon>Coriobacteriales</taxon>
        <taxon>Coriobacteriaceae</taxon>
        <taxon>Collinsella</taxon>
    </lineage>
</organism>
<evidence type="ECO:0000313" key="2">
    <source>
        <dbReference type="EMBL" id="EEA89324.1"/>
    </source>
</evidence>
<dbReference type="PANTHER" id="PTHR18964:SF149">
    <property type="entry name" value="BIFUNCTIONAL UDP-N-ACETYLGLUCOSAMINE 2-EPIMERASE_N-ACETYLMANNOSAMINE KINASE"/>
    <property type="match status" value="1"/>
</dbReference>
<keyword evidence="3" id="KW-1185">Reference proteome</keyword>
<dbReference type="HOGENOM" id="CLU_1719212_0_0_11"/>
<protein>
    <recommendedName>
        <fullName evidence="4">ROK family protein</fullName>
    </recommendedName>
</protein>
<dbReference type="Proteomes" id="UP000003560">
    <property type="component" value="Unassembled WGS sequence"/>
</dbReference>
<evidence type="ECO:0000313" key="3">
    <source>
        <dbReference type="Proteomes" id="UP000003560"/>
    </source>
</evidence>
<dbReference type="Pfam" id="PF00480">
    <property type="entry name" value="ROK"/>
    <property type="match status" value="1"/>
</dbReference>
<gene>
    <name evidence="2" type="ORF">COLSTE_02518</name>
</gene>
<comment type="caution">
    <text evidence="2">The sequence shown here is derived from an EMBL/GenBank/DDBJ whole genome shotgun (WGS) entry which is preliminary data.</text>
</comment>
<reference evidence="2 3" key="1">
    <citation type="submission" date="2008-10" db="EMBL/GenBank/DDBJ databases">
        <title>Draft genome sequence of Collinsella stercoris (DSM 13279).</title>
        <authorList>
            <person name="Sudarsanam P."/>
            <person name="Ley R."/>
            <person name="Guruge J."/>
            <person name="Turnbaugh P.J."/>
            <person name="Mahowald M."/>
            <person name="Liep D."/>
            <person name="Gordon J."/>
        </authorList>
    </citation>
    <scope>NUCLEOTIDE SEQUENCE [LARGE SCALE GENOMIC DNA]</scope>
    <source>
        <strain evidence="2 3">DSM 13279</strain>
    </source>
</reference>
<proteinExistence type="inferred from homology"/>
<evidence type="ECO:0008006" key="4">
    <source>
        <dbReference type="Google" id="ProtNLM"/>
    </source>
</evidence>
<dbReference type="SUPFAM" id="SSF53067">
    <property type="entry name" value="Actin-like ATPase domain"/>
    <property type="match status" value="1"/>
</dbReference>
<reference evidence="2 3" key="2">
    <citation type="submission" date="2008-10" db="EMBL/GenBank/DDBJ databases">
        <authorList>
            <person name="Fulton L."/>
            <person name="Clifton S."/>
            <person name="Fulton B."/>
            <person name="Xu J."/>
            <person name="Minx P."/>
            <person name="Pepin K.H."/>
            <person name="Johnson M."/>
            <person name="Thiruvilangam P."/>
            <person name="Bhonagiri V."/>
            <person name="Nash W.E."/>
            <person name="Mardis E.R."/>
            <person name="Wilson R.K."/>
        </authorList>
    </citation>
    <scope>NUCLEOTIDE SEQUENCE [LARGE SCALE GENOMIC DNA]</scope>
    <source>
        <strain evidence="2 3">DSM 13279</strain>
    </source>
</reference>
<evidence type="ECO:0000256" key="1">
    <source>
        <dbReference type="ARBA" id="ARBA00006479"/>
    </source>
</evidence>
<accession>B6GEH3</accession>
<dbReference type="PANTHER" id="PTHR18964">
    <property type="entry name" value="ROK (REPRESSOR, ORF, KINASE) FAMILY"/>
    <property type="match status" value="1"/>
</dbReference>
<dbReference type="InterPro" id="IPR043129">
    <property type="entry name" value="ATPase_NBD"/>
</dbReference>